<protein>
    <submittedName>
        <fullName evidence="1">IMP cyclohydrolase</fullName>
    </submittedName>
</protein>
<dbReference type="SMART" id="SM00798">
    <property type="entry name" value="AICARFT_IMPCHas"/>
    <property type="match status" value="1"/>
</dbReference>
<dbReference type="Pfam" id="PF01808">
    <property type="entry name" value="AICARFT_IMPCHas"/>
    <property type="match status" value="1"/>
</dbReference>
<dbReference type="GO" id="GO:0003937">
    <property type="term" value="F:IMP cyclohydrolase activity"/>
    <property type="evidence" value="ECO:0007669"/>
    <property type="project" value="InterPro"/>
</dbReference>
<organism evidence="1 2">
    <name type="scientific">Candidatus Desulfobia pelagia</name>
    <dbReference type="NCBI Taxonomy" id="2841692"/>
    <lineage>
        <taxon>Bacteria</taxon>
        <taxon>Pseudomonadati</taxon>
        <taxon>Thermodesulfobacteriota</taxon>
        <taxon>Desulfobulbia</taxon>
        <taxon>Desulfobulbales</taxon>
        <taxon>Desulfobulbaceae</taxon>
        <taxon>Candidatus Desulfobia</taxon>
    </lineage>
</organism>
<comment type="caution">
    <text evidence="1">The sequence shown here is derived from an EMBL/GenBank/DDBJ whole genome shotgun (WGS) entry which is preliminary data.</text>
</comment>
<proteinExistence type="predicted"/>
<dbReference type="Gene3D" id="3.40.140.20">
    <property type="match status" value="2"/>
</dbReference>
<dbReference type="GO" id="GO:0004643">
    <property type="term" value="F:phosphoribosylaminoimidazolecarboxamide formyltransferase activity"/>
    <property type="evidence" value="ECO:0007669"/>
    <property type="project" value="InterPro"/>
</dbReference>
<accession>A0A8J6NEL2</accession>
<reference evidence="1 2" key="1">
    <citation type="submission" date="2020-08" db="EMBL/GenBank/DDBJ databases">
        <title>Bridging the membrane lipid divide: bacteria of the FCB group superphylum have the potential to synthesize archaeal ether lipids.</title>
        <authorList>
            <person name="Villanueva L."/>
            <person name="Von Meijenfeldt F.A.B."/>
            <person name="Westbye A.B."/>
            <person name="Yadav S."/>
            <person name="Hopmans E.C."/>
            <person name="Dutilh B.E."/>
            <person name="Sinninghe Damste J.S."/>
        </authorList>
    </citation>
    <scope>NUCLEOTIDE SEQUENCE [LARGE SCALE GENOMIC DNA]</scope>
    <source>
        <strain evidence="1">NIOZ-UU47</strain>
    </source>
</reference>
<dbReference type="PANTHER" id="PTHR11692">
    <property type="entry name" value="BIFUNCTIONAL PURINE BIOSYNTHESIS PROTEIN PURH"/>
    <property type="match status" value="1"/>
</dbReference>
<gene>
    <name evidence="1" type="ORF">H8E41_09590</name>
</gene>
<dbReference type="Proteomes" id="UP000614424">
    <property type="component" value="Unassembled WGS sequence"/>
</dbReference>
<dbReference type="InterPro" id="IPR024051">
    <property type="entry name" value="AICAR_Tfase_dup_dom_sf"/>
</dbReference>
<dbReference type="PANTHER" id="PTHR11692:SF0">
    <property type="entry name" value="BIFUNCTIONAL PURINE BIOSYNTHESIS PROTEIN ATIC"/>
    <property type="match status" value="1"/>
</dbReference>
<dbReference type="SUPFAM" id="SSF53927">
    <property type="entry name" value="Cytidine deaminase-like"/>
    <property type="match status" value="1"/>
</dbReference>
<dbReference type="PIRSF" id="PIRSF000414">
    <property type="entry name" value="AICARFT_IMPCHas"/>
    <property type="match status" value="1"/>
</dbReference>
<dbReference type="GO" id="GO:0006189">
    <property type="term" value="P:'de novo' IMP biosynthetic process"/>
    <property type="evidence" value="ECO:0007669"/>
    <property type="project" value="TreeGrafter"/>
</dbReference>
<dbReference type="InterPro" id="IPR016193">
    <property type="entry name" value="Cytidine_deaminase-like"/>
</dbReference>
<dbReference type="GO" id="GO:0005829">
    <property type="term" value="C:cytosol"/>
    <property type="evidence" value="ECO:0007669"/>
    <property type="project" value="TreeGrafter"/>
</dbReference>
<evidence type="ECO:0000313" key="2">
    <source>
        <dbReference type="Proteomes" id="UP000614424"/>
    </source>
</evidence>
<dbReference type="EMBL" id="JACNJZ010000133">
    <property type="protein sequence ID" value="MBC8318147.1"/>
    <property type="molecule type" value="Genomic_DNA"/>
</dbReference>
<name>A0A8J6NEL2_9BACT</name>
<dbReference type="InterPro" id="IPR002695">
    <property type="entry name" value="PurH-like"/>
</dbReference>
<sequence length="431" mass="47318">MAAQDLKKMYTTILGDSFPMEMTISYGDQKLVYRKRTWNIKMEDGSSEERGVRYGENPDQEAALYELVNGNLVLGSCSFIVPGNGLVSGITVEDMLQVGKHPGKINLTDVDNGLNILKYLVGRPAAVILKHNNPCGAACGDTLADAFNKANRADRIAAFGGAVVLSQAIDKQTAELLSQNYLEVVCAPEFEEGTLDILKARKNLRVIKMARIDRLAEFEKYRFVDFKSLIDGGIIVQQSAVNSIRHEKDLKDAATTYKGKEYRCERQPTPQEIDDMLFGWAVEHGVTSNSVIYVKDGCTVGIGTGEQDRVGVAEIAVHKAYVKYADILCFDKYGIPYADMALEIDHGKRDKADKEAIDAQTKEDRGGLPGSVMISDAFFPFRDGADVGIRQGASAILQAGGSARDFETIEACNEAKPQVAMKYTGQRSFKH</sequence>
<dbReference type="AlphaFoldDB" id="A0A8J6NEL2"/>
<evidence type="ECO:0000313" key="1">
    <source>
        <dbReference type="EMBL" id="MBC8318147.1"/>
    </source>
</evidence>